<keyword evidence="3" id="KW-1185">Reference proteome</keyword>
<name>A0A2A2F3M2_9GAMM</name>
<evidence type="ECO:0000313" key="2">
    <source>
        <dbReference type="EMBL" id="PAU79304.1"/>
    </source>
</evidence>
<accession>A0A2A2F3M2</accession>
<dbReference type="Gene3D" id="1.10.3990.20">
    <property type="entry name" value="protein bp1543"/>
    <property type="match status" value="1"/>
</dbReference>
<gene>
    <name evidence="2" type="ORF">CK498_02725</name>
</gene>
<feature type="domain" description="Ribbon-helix-helix" evidence="1">
    <location>
        <begin position="16"/>
        <end position="82"/>
    </location>
</feature>
<dbReference type="InterPro" id="IPR027373">
    <property type="entry name" value="RHH_dom"/>
</dbReference>
<dbReference type="AlphaFoldDB" id="A0A2A2F3M2"/>
<dbReference type="OrthoDB" id="5458732at2"/>
<reference evidence="2 3" key="1">
    <citation type="submission" date="2017-08" db="EMBL/GenBank/DDBJ databases">
        <title>Halomonas alkalisoli sp. nov., isolated from saline alkaline soil.</title>
        <authorList>
            <person name="Wang D."/>
            <person name="Zhang G."/>
        </authorList>
    </citation>
    <scope>NUCLEOTIDE SEQUENCE [LARGE SCALE GENOMIC DNA]</scope>
    <source>
        <strain evidence="2 3">WRN001</strain>
    </source>
</reference>
<dbReference type="Pfam" id="PF13467">
    <property type="entry name" value="RHH_4"/>
    <property type="match status" value="1"/>
</dbReference>
<protein>
    <submittedName>
        <fullName evidence="2">Intracellular proteinase I</fullName>
    </submittedName>
</protein>
<evidence type="ECO:0000259" key="1">
    <source>
        <dbReference type="Pfam" id="PF13467"/>
    </source>
</evidence>
<sequence length="125" mass="13866">MCRLFVGADPHLWEAQTRSIRLDGVSTSVRLESFFWYLLEEIGRRDGLTLGQLLTRLARESGEAGHDLANFASFLRVCCARYQALQLAGDIPTDHGVAIAALDAPAILARERRRRRDVTAPSTVA</sequence>
<proteinExistence type="predicted"/>
<dbReference type="Proteomes" id="UP000217771">
    <property type="component" value="Unassembled WGS sequence"/>
</dbReference>
<dbReference type="RefSeq" id="WP_095619314.1">
    <property type="nucleotide sequence ID" value="NZ_NSKB01000001.1"/>
</dbReference>
<evidence type="ECO:0000313" key="3">
    <source>
        <dbReference type="Proteomes" id="UP000217771"/>
    </source>
</evidence>
<dbReference type="InterPro" id="IPR038268">
    <property type="entry name" value="RHH_sf"/>
</dbReference>
<organism evidence="2 3">
    <name type="scientific">Halomonas salipaludis</name>
    <dbReference type="NCBI Taxonomy" id="2032625"/>
    <lineage>
        <taxon>Bacteria</taxon>
        <taxon>Pseudomonadati</taxon>
        <taxon>Pseudomonadota</taxon>
        <taxon>Gammaproteobacteria</taxon>
        <taxon>Oceanospirillales</taxon>
        <taxon>Halomonadaceae</taxon>
        <taxon>Halomonas</taxon>
    </lineage>
</organism>
<dbReference type="EMBL" id="NSKB01000001">
    <property type="protein sequence ID" value="PAU79304.1"/>
    <property type="molecule type" value="Genomic_DNA"/>
</dbReference>
<comment type="caution">
    <text evidence="2">The sequence shown here is derived from an EMBL/GenBank/DDBJ whole genome shotgun (WGS) entry which is preliminary data.</text>
</comment>